<comment type="caution">
    <text evidence="1">The sequence shown here is derived from an EMBL/GenBank/DDBJ whole genome shotgun (WGS) entry which is preliminary data.</text>
</comment>
<dbReference type="EMBL" id="SDKC01000001">
    <property type="protein sequence ID" value="RXS76435.1"/>
    <property type="molecule type" value="Genomic_DNA"/>
</dbReference>
<dbReference type="RefSeq" id="WP_129259102.1">
    <property type="nucleotide sequence ID" value="NZ_SDKC01000001.1"/>
</dbReference>
<proteinExistence type="predicted"/>
<dbReference type="InterPro" id="IPR038495">
    <property type="entry name" value="ATPase_E_C"/>
</dbReference>
<dbReference type="AlphaFoldDB" id="A0A4V1NS91"/>
<dbReference type="OrthoDB" id="1768593at2"/>
<dbReference type="Gene3D" id="3.30.2320.30">
    <property type="entry name" value="ATP synthase, E subunit, C-terminal"/>
    <property type="match status" value="1"/>
</dbReference>
<sequence length="195" mass="22670">MTIEEKLQHFYTASIDSAMLEAQQVQTQHQEALDKIFQEHKETKERQIQSHIQAETDNLKREINKTVSARQLEYRRLLSDKTEEIKQQLFHDVAERLAQFRSTPEYLEYLSRRIQEARDFAGEDALVVYLDPADQNWIPELAARFGFAPVVSREAFMGGMRAVIRSKNILIDNSFATLLREAKEEFVFAGGMTDE</sequence>
<keyword evidence="2" id="KW-1185">Reference proteome</keyword>
<evidence type="ECO:0000313" key="1">
    <source>
        <dbReference type="EMBL" id="RXS76435.1"/>
    </source>
</evidence>
<protein>
    <submittedName>
        <fullName evidence="1">Archaeal/vacuolar-type H+-ATPase subunit E</fullName>
    </submittedName>
</protein>
<dbReference type="Proteomes" id="UP000290106">
    <property type="component" value="Unassembled WGS sequence"/>
</dbReference>
<reference evidence="1 2" key="1">
    <citation type="submission" date="2019-01" db="EMBL/GenBank/DDBJ databases">
        <title>Blautia sp. nov. KGMB01111 isolated human feces.</title>
        <authorList>
            <person name="Park J.-E."/>
            <person name="Kim J.-S."/>
            <person name="Park S.-H."/>
        </authorList>
    </citation>
    <scope>NUCLEOTIDE SEQUENCE [LARGE SCALE GENOMIC DNA]</scope>
    <source>
        <strain evidence="1 2">KGMB01111</strain>
    </source>
</reference>
<evidence type="ECO:0000313" key="2">
    <source>
        <dbReference type="Proteomes" id="UP000290106"/>
    </source>
</evidence>
<name>A0A4V1NS91_9FIRM</name>
<organism evidence="1 2">
    <name type="scientific">Blautia faecicola</name>
    <dbReference type="NCBI Taxonomy" id="2509240"/>
    <lineage>
        <taxon>Bacteria</taxon>
        <taxon>Bacillati</taxon>
        <taxon>Bacillota</taxon>
        <taxon>Clostridia</taxon>
        <taxon>Lachnospirales</taxon>
        <taxon>Lachnospiraceae</taxon>
        <taxon>Blautia</taxon>
    </lineage>
</organism>
<gene>
    <name evidence="1" type="ORF">ETP43_15315</name>
</gene>
<dbReference type="SUPFAM" id="SSF160527">
    <property type="entry name" value="V-type ATPase subunit E-like"/>
    <property type="match status" value="1"/>
</dbReference>
<accession>A0A4V1NS91</accession>